<dbReference type="InterPro" id="IPR011004">
    <property type="entry name" value="Trimer_LpxA-like_sf"/>
</dbReference>
<dbReference type="Gene3D" id="3.40.50.12780">
    <property type="entry name" value="N-terminal domain of ligase-like"/>
    <property type="match status" value="1"/>
</dbReference>
<dbReference type="InterPro" id="IPR036188">
    <property type="entry name" value="FAD/NAD-bd_sf"/>
</dbReference>
<dbReference type="SUPFAM" id="SSF51905">
    <property type="entry name" value="FAD/NAD(P)-binding domain"/>
    <property type="match status" value="1"/>
</dbReference>
<dbReference type="Gene3D" id="3.50.50.60">
    <property type="entry name" value="FAD/NAD(P)-binding domain"/>
    <property type="match status" value="1"/>
</dbReference>
<dbReference type="InterPro" id="IPR042099">
    <property type="entry name" value="ANL_N_sf"/>
</dbReference>
<keyword evidence="10" id="KW-1185">Reference proteome</keyword>
<evidence type="ECO:0000256" key="6">
    <source>
        <dbReference type="SAM" id="MobiDB-lite"/>
    </source>
</evidence>
<evidence type="ECO:0000313" key="10">
    <source>
        <dbReference type="Proteomes" id="UP000235145"/>
    </source>
</evidence>
<dbReference type="SMART" id="SM00823">
    <property type="entry name" value="PKS_PP"/>
    <property type="match status" value="1"/>
</dbReference>
<evidence type="ECO:0000256" key="7">
    <source>
        <dbReference type="SAM" id="Phobius"/>
    </source>
</evidence>
<gene>
    <name evidence="9" type="ORF">LSAT_V11C200087200</name>
</gene>
<keyword evidence="7" id="KW-0472">Membrane</keyword>
<keyword evidence="3" id="KW-0597">Phosphoprotein</keyword>
<feature type="transmembrane region" description="Helical" evidence="7">
    <location>
        <begin position="2304"/>
        <end position="2327"/>
    </location>
</feature>
<evidence type="ECO:0000313" key="9">
    <source>
        <dbReference type="EMBL" id="KAJ0220446.1"/>
    </source>
</evidence>
<dbReference type="Gene3D" id="1.10.1200.10">
    <property type="entry name" value="ACP-like"/>
    <property type="match status" value="1"/>
</dbReference>
<evidence type="ECO:0000256" key="5">
    <source>
        <dbReference type="ARBA" id="ARBA00023051"/>
    </source>
</evidence>
<feature type="transmembrane region" description="Helical" evidence="7">
    <location>
        <begin position="1400"/>
        <end position="1425"/>
    </location>
</feature>
<dbReference type="CDD" id="cd05931">
    <property type="entry name" value="FAAL"/>
    <property type="match status" value="1"/>
</dbReference>
<proteinExistence type="predicted"/>
<dbReference type="GO" id="GO:0031177">
    <property type="term" value="F:phosphopantetheine binding"/>
    <property type="evidence" value="ECO:0007669"/>
    <property type="project" value="InterPro"/>
</dbReference>
<dbReference type="PROSITE" id="PS00012">
    <property type="entry name" value="PHOSPHOPANTETHEINE"/>
    <property type="match status" value="1"/>
</dbReference>
<feature type="transmembrane region" description="Helical" evidence="7">
    <location>
        <begin position="1431"/>
        <end position="1459"/>
    </location>
</feature>
<dbReference type="SUPFAM" id="SSF51161">
    <property type="entry name" value="Trimeric LpxA-like enzymes"/>
    <property type="match status" value="3"/>
</dbReference>
<feature type="transmembrane region" description="Helical" evidence="7">
    <location>
        <begin position="1699"/>
        <end position="1721"/>
    </location>
</feature>
<protein>
    <recommendedName>
        <fullName evidence="8">Carrier domain-containing protein</fullName>
    </recommendedName>
</protein>
<keyword evidence="2" id="KW-0596">Phosphopantetheine</keyword>
<feature type="transmembrane region" description="Helical" evidence="7">
    <location>
        <begin position="2347"/>
        <end position="2373"/>
    </location>
</feature>
<dbReference type="InterPro" id="IPR020845">
    <property type="entry name" value="AMP-binding_CS"/>
</dbReference>
<keyword evidence="7" id="KW-1133">Transmembrane helix</keyword>
<dbReference type="SUPFAM" id="SSF47336">
    <property type="entry name" value="ACP-like"/>
    <property type="match status" value="1"/>
</dbReference>
<dbReference type="Gene3D" id="2.160.10.10">
    <property type="entry name" value="Hexapeptide repeat proteins"/>
    <property type="match status" value="2"/>
</dbReference>
<evidence type="ECO:0000259" key="8">
    <source>
        <dbReference type="PROSITE" id="PS50075"/>
    </source>
</evidence>
<dbReference type="GO" id="GO:0008610">
    <property type="term" value="P:lipid biosynthetic process"/>
    <property type="evidence" value="ECO:0007669"/>
    <property type="project" value="InterPro"/>
</dbReference>
<evidence type="ECO:0000256" key="2">
    <source>
        <dbReference type="ARBA" id="ARBA00022450"/>
    </source>
</evidence>
<dbReference type="EMBL" id="NBSK02000002">
    <property type="protein sequence ID" value="KAJ0220446.1"/>
    <property type="molecule type" value="Genomic_DNA"/>
</dbReference>
<dbReference type="PROSITE" id="PS51402">
    <property type="entry name" value="CATALASE_3"/>
    <property type="match status" value="1"/>
</dbReference>
<accession>A0A9R1XP47</accession>
<dbReference type="InterPro" id="IPR002937">
    <property type="entry name" value="Amino_oxidase"/>
</dbReference>
<dbReference type="Gene3D" id="3.30.70.1990">
    <property type="match status" value="1"/>
</dbReference>
<comment type="pathway">
    <text evidence="1">Phytoalexin biosynthesis; 3,4',5-trihydroxystilbene biosynthesis; 3,4',5-trihydroxystilbene from trans-4-coumarate: step 1/2.</text>
</comment>
<dbReference type="InterPro" id="IPR036736">
    <property type="entry name" value="ACP-like_sf"/>
</dbReference>
<dbReference type="InterPro" id="IPR040097">
    <property type="entry name" value="FAAL/FAAC"/>
</dbReference>
<dbReference type="InterPro" id="IPR009081">
    <property type="entry name" value="PP-bd_ACP"/>
</dbReference>
<dbReference type="InterPro" id="IPR000873">
    <property type="entry name" value="AMP-dep_synth/lig_dom"/>
</dbReference>
<comment type="caution">
    <text evidence="9">The sequence shown here is derived from an EMBL/GenBank/DDBJ whole genome shotgun (WGS) entry which is preliminary data.</text>
</comment>
<feature type="domain" description="Carrier" evidence="8">
    <location>
        <begin position="1284"/>
        <end position="1358"/>
    </location>
</feature>
<dbReference type="InterPro" id="IPR045851">
    <property type="entry name" value="AMP-bd_C_sf"/>
</dbReference>
<dbReference type="InterPro" id="IPR020835">
    <property type="entry name" value="Catalase_sf"/>
</dbReference>
<dbReference type="SUPFAM" id="SSF56801">
    <property type="entry name" value="Acetyl-CoA synthetase-like"/>
    <property type="match status" value="1"/>
</dbReference>
<dbReference type="Gene3D" id="1.10.405.20">
    <property type="match status" value="1"/>
</dbReference>
<dbReference type="Gene3D" id="3.30.300.30">
    <property type="match status" value="1"/>
</dbReference>
<feature type="transmembrane region" description="Helical" evidence="7">
    <location>
        <begin position="2272"/>
        <end position="2292"/>
    </location>
</feature>
<dbReference type="InterPro" id="IPR006162">
    <property type="entry name" value="Ppantetheine_attach_site"/>
</dbReference>
<dbReference type="PROSITE" id="PS00455">
    <property type="entry name" value="AMP_BINDING"/>
    <property type="match status" value="1"/>
</dbReference>
<feature type="transmembrane region" description="Helical" evidence="7">
    <location>
        <begin position="1661"/>
        <end position="1687"/>
    </location>
</feature>
<dbReference type="GO" id="GO:0006979">
    <property type="term" value="P:response to oxidative stress"/>
    <property type="evidence" value="ECO:0007669"/>
    <property type="project" value="InterPro"/>
</dbReference>
<feature type="region of interest" description="Disordered" evidence="6">
    <location>
        <begin position="1255"/>
        <end position="1281"/>
    </location>
</feature>
<dbReference type="PANTHER" id="PTHR22754:SF32">
    <property type="entry name" value="DISCO-INTERACTING PROTEIN 2"/>
    <property type="match status" value="1"/>
</dbReference>
<evidence type="ECO:0000256" key="4">
    <source>
        <dbReference type="ARBA" id="ARBA00022598"/>
    </source>
</evidence>
<dbReference type="InterPro" id="IPR018028">
    <property type="entry name" value="Catalase"/>
</dbReference>
<dbReference type="GO" id="GO:0016874">
    <property type="term" value="F:ligase activity"/>
    <property type="evidence" value="ECO:0007669"/>
    <property type="project" value="UniProtKB-KW"/>
</dbReference>
<reference evidence="9 10" key="1">
    <citation type="journal article" date="2017" name="Nat. Commun.">
        <title>Genome assembly with in vitro proximity ligation data and whole-genome triplication in lettuce.</title>
        <authorList>
            <person name="Reyes-Chin-Wo S."/>
            <person name="Wang Z."/>
            <person name="Yang X."/>
            <person name="Kozik A."/>
            <person name="Arikit S."/>
            <person name="Song C."/>
            <person name="Xia L."/>
            <person name="Froenicke L."/>
            <person name="Lavelle D.O."/>
            <person name="Truco M.J."/>
            <person name="Xia R."/>
            <person name="Zhu S."/>
            <person name="Xu C."/>
            <person name="Xu H."/>
            <person name="Xu X."/>
            <person name="Cox K."/>
            <person name="Korf I."/>
            <person name="Meyers B.C."/>
            <person name="Michelmore R.W."/>
        </authorList>
    </citation>
    <scope>NUCLEOTIDE SEQUENCE [LARGE SCALE GENOMIC DNA]</scope>
    <source>
        <strain evidence="10">cv. Salinas</strain>
        <tissue evidence="9">Seedlings</tissue>
    </source>
</reference>
<dbReference type="PANTHER" id="PTHR22754">
    <property type="entry name" value="DISCO-INTERACTING PROTEIN 2 DIP2 -RELATED"/>
    <property type="match status" value="1"/>
</dbReference>
<dbReference type="InterPro" id="IPR020806">
    <property type="entry name" value="PKS_PP-bd"/>
</dbReference>
<dbReference type="Proteomes" id="UP000235145">
    <property type="component" value="Unassembled WGS sequence"/>
</dbReference>
<evidence type="ECO:0000256" key="1">
    <source>
        <dbReference type="ARBA" id="ARBA00004930"/>
    </source>
</evidence>
<keyword evidence="4" id="KW-0436">Ligase</keyword>
<dbReference type="Gene3D" id="2.40.180.10">
    <property type="entry name" value="Catalase core domain"/>
    <property type="match status" value="1"/>
</dbReference>
<dbReference type="Pfam" id="PF00501">
    <property type="entry name" value="AMP-binding"/>
    <property type="match status" value="1"/>
</dbReference>
<sequence length="2473" mass="274259">MATGINRQPDHGISAYNIPKFYHHFAYHRWTYHGLEFTVVHGRLSLLTWNSPSSLLFPLNFTMISSLVTTCALWRSRQQISLSAPCAIWRSFSIFYSTCYFITTATQIFVVTPPRWYQRGVKCACQSTGGYLELYKKLIPERKRRSTYTRLSLVNEAGIIFYAHINKKLIFVLSGGGPSGLSAAYALAKLGYSNVTLVEKYHTVSGMCESADIEGKMHLLFPLSSFLFHIAQLGKIYDLGGQVLAANSAPTVFHLAKELGSELEEMDSHKLALIDSSTGKYEDIQVADDYVAVIPLAFELQDKVKKSGRNGVHAISEFASEPVPEFLESKGLKSVPKSVAYGYTASGYGFVQDMPYAYIHEFTRTSMAGKIRRFKGGYMGFWQKLSNSLPIQVQCNTEVLSIRRTSSSVSVDTMNISSKEVKNLEFDKIIISGSFPFTNGKIYRSPTYVPPDTDNGLMDLSDLEKELFSKVETIDYYTTVLKIKGFDHLPIGFYYFGEFMDDPATIGNPVAVQRFYADTDIYLFWSYGNSVDIKGPKVTQLAIDAVNRMGGQVESVILQRRFKYFPHVTSQDMKEGFYDKMEMELQGQQNTYYVGGLVAFELTERNSTYSMNLIRKHFANDDPLPKFPYVKRLFPLLSDSLDRNPERLDEYPGVTFPDLCSLDGYLSHWGTHEITKDKTLYTWINDEGEEAYKRTYGELHANASCIAHKLLTSQKPVMCPGDRVLLLHVPGLDFVDAFFGCLRARLIPVPVLPPDPLQRGGQALLKLENIAKSSDAKAILSTVLYHGAVRAGSVKNLISLKGGKSAAKWPNLPWIHTDSLVKNAKSVDFEDFKISEPKGEDLCFLQFTSGSTGDAKGVMITHGGLIHNVKLMRNIYKSTSRTVLVSWLPQYHDMGLIGGLFTSLVSGGNAILLSPMTFIKKPLLWLQTMSKYQGTHSAGPNFAFELVVRRLEGMKDKVMDYDLSSMKFLMIAAEPVRQKTLMSFVQLTAPFGLSQQVLAPGYGLAENCVFVCCAYGEKKPILVDWQGRVCCGYVGQSDEDVDIKIVNPETGLEHEPGKEGEIWISSPSAGVGYWGKEDLSEKTFRNLLGGKKYTKTGDLGRIIDGNLFITGRIKDLIIVGGRNIYSADIEKTVESASELLRPGCCAVIGVPEETLSTKGISVPDSSDQVGLVVIAEVRDGKPVSKEVVQQIQIRVAEEHGVAIASVKLIKPRTISKTTSGKIKRFECLKQFADGTLNLVPEPIVTKKRLMRSYTTGTCREGNTPRPLLDTNRPLSAPAGGPSHKEIEEFLIGVVSEQTGISANKISTTEGLTSYGIDSIGVVRAAQKLSDFLGVPVGAVDVFTATCIADLASFSENLLLKSQPNNATSSFPVQEYENDTSFDLMTEVSALHQFKIWTLQILALVYICMMLVLPAYLSVSVFMNFISSGHSWLGYATCLLFAPIAWIFCIFATCISVAFFGKSFLRPNYALTPEVSIWSMDFVKWWTLYKAQEISSKVMGTHLRGTVFLNYWFELFGARIGSSVLLDTVEITDPSLVFIGDQAVIAEGALIQGHEVRNGVLSFLPIRIGQRSEIGPYAVIQKGSRLGEEAKVGALQKTETGKPVFRSGRRKNVQKDAAINTQTLAIYHLMGIYMVGFLSSLSAGIAYFLYTSLYQESPSLNHFAFLCVAGAFHWLPFTIIAYATMIVTTSVDPLTFATSLAAAYLAHGLILSLLTCTITWFLETEEESPFKIWLRHRINISCHLKFAKLLSGTEAFCVYLRLLGAKVGNHCSIRAINPVSDPRLISIGNGVHLGDFSRIIAGFYSITGFKSGKIEVHDNAVVGSQSLLLPGSVVQNDVILGALSVAPIDSVLQRGGVYIGSQTPVMIKNTMHALDERIEEMDVKYKKIVGNLAANLAATTLKVKSRYFHRVGVSGKGILKIYDDIKGLPNHKIFYPGKTYPIIIRHSNSLSADDDARLDARGAAVRILSAETETETPILDLTLKTGNAFYARTISDFATWLVCGLPAREQHVKRVPHVRDAVWSSLRNTDSFTSLHYFSNICRIFRFEDGREMYVKFKLRPFDDNIPEESGRIEPIGILPPETGAIPRDVNDKRPPVFLADDFQHRVSQPGGVRYVFQLQIRDVPKDEPTQDIALDCTKPWDETQFPYIDVGEITINQNNTREQSENLQFNPFLRCNEVDVIRATSASQSASIDHGRSLIYEICQHLRNGQPLPESWRSFIEQSDVKVDLSGCPMAATVTAPPENKNSGEVTLARTWYQTSWTLFGQPLLQTFLPYFLMALLISGPLNLMFYIKSTTGYPIQWLLPLFWVCSGVWGGIACVIAKWVLVGKKKEGGSVLIWGKEVFMDTIWQAFRTLVGEYFMEMASGSFLFVVWMKVMGSEIDLNGGAYVDSMGAVLNPEMVEIEGGGCVGREALLFGHIYEGDGGKVKFGKIRVGEDGFVGSRSVVMPGVRVENGGSLSALSLAFKGEIIKSK</sequence>
<dbReference type="GO" id="GO:0020037">
    <property type="term" value="F:heme binding"/>
    <property type="evidence" value="ECO:0007669"/>
    <property type="project" value="InterPro"/>
</dbReference>
<dbReference type="Pfam" id="PF01593">
    <property type="entry name" value="Amino_oxidase"/>
    <property type="match status" value="1"/>
</dbReference>
<dbReference type="GO" id="GO:0004096">
    <property type="term" value="F:catalase activity"/>
    <property type="evidence" value="ECO:0007669"/>
    <property type="project" value="InterPro"/>
</dbReference>
<dbReference type="GO" id="GO:0009698">
    <property type="term" value="P:phenylpropanoid metabolic process"/>
    <property type="evidence" value="ECO:0007669"/>
    <property type="project" value="UniProtKB-KW"/>
</dbReference>
<keyword evidence="7" id="KW-0812">Transmembrane</keyword>
<dbReference type="Pfam" id="PF00550">
    <property type="entry name" value="PP-binding"/>
    <property type="match status" value="1"/>
</dbReference>
<feature type="transmembrane region" description="Helical" evidence="7">
    <location>
        <begin position="1623"/>
        <end position="1649"/>
    </location>
</feature>
<name>A0A9R1XP47_LACSA</name>
<dbReference type="SUPFAM" id="SSF56634">
    <property type="entry name" value="Heme-dependent catalase-like"/>
    <property type="match status" value="1"/>
</dbReference>
<dbReference type="PROSITE" id="PS50075">
    <property type="entry name" value="CARRIER"/>
    <property type="match status" value="1"/>
</dbReference>
<organism evidence="9 10">
    <name type="scientific">Lactuca sativa</name>
    <name type="common">Garden lettuce</name>
    <dbReference type="NCBI Taxonomy" id="4236"/>
    <lineage>
        <taxon>Eukaryota</taxon>
        <taxon>Viridiplantae</taxon>
        <taxon>Streptophyta</taxon>
        <taxon>Embryophyta</taxon>
        <taxon>Tracheophyta</taxon>
        <taxon>Spermatophyta</taxon>
        <taxon>Magnoliopsida</taxon>
        <taxon>eudicotyledons</taxon>
        <taxon>Gunneridae</taxon>
        <taxon>Pentapetalae</taxon>
        <taxon>asterids</taxon>
        <taxon>campanulids</taxon>
        <taxon>Asterales</taxon>
        <taxon>Asteraceae</taxon>
        <taxon>Cichorioideae</taxon>
        <taxon>Cichorieae</taxon>
        <taxon>Lactucinae</taxon>
        <taxon>Lactuca</taxon>
    </lineage>
</organism>
<evidence type="ECO:0000256" key="3">
    <source>
        <dbReference type="ARBA" id="ARBA00022553"/>
    </source>
</evidence>
<keyword evidence="5" id="KW-0587">Phenylpropanoid metabolism</keyword>